<evidence type="ECO:0000256" key="2">
    <source>
        <dbReference type="ARBA" id="ARBA00022679"/>
    </source>
</evidence>
<keyword evidence="3 5" id="KW-0418">Kinase</keyword>
<dbReference type="PANTHER" id="PTHR43320:SF3">
    <property type="entry name" value="CARBOHYDRATE KINASE PFKB DOMAIN-CONTAINING PROTEIN"/>
    <property type="match status" value="1"/>
</dbReference>
<dbReference type="OrthoDB" id="7946249at2"/>
<dbReference type="SUPFAM" id="SSF53613">
    <property type="entry name" value="Ribokinase-like"/>
    <property type="match status" value="1"/>
</dbReference>
<dbReference type="Gene3D" id="3.40.1190.20">
    <property type="match status" value="1"/>
</dbReference>
<keyword evidence="6" id="KW-1185">Reference proteome</keyword>
<dbReference type="AlphaFoldDB" id="A0A1D8FYX2"/>
<feature type="domain" description="Carbohydrate kinase PfkB" evidence="4">
    <location>
        <begin position="4"/>
        <end position="294"/>
    </location>
</feature>
<evidence type="ECO:0000256" key="3">
    <source>
        <dbReference type="ARBA" id="ARBA00022777"/>
    </source>
</evidence>
<gene>
    <name evidence="5" type="primary">rbsK_1</name>
    <name evidence="5" type="ORF">A4G23_01175</name>
</gene>
<dbReference type="PROSITE" id="PS00584">
    <property type="entry name" value="PFKB_KINASES_2"/>
    <property type="match status" value="1"/>
</dbReference>
<dbReference type="InterPro" id="IPR002173">
    <property type="entry name" value="Carboh/pur_kinase_PfkB_CS"/>
</dbReference>
<accession>A0A1D8FYX2</accession>
<evidence type="ECO:0000313" key="6">
    <source>
        <dbReference type="Proteomes" id="UP000095349"/>
    </source>
</evidence>
<dbReference type="GO" id="GO:0004747">
    <property type="term" value="F:ribokinase activity"/>
    <property type="evidence" value="ECO:0007669"/>
    <property type="project" value="UniProtKB-EC"/>
</dbReference>
<dbReference type="KEGG" id="srn:A4G23_01175"/>
<dbReference type="PANTHER" id="PTHR43320">
    <property type="entry name" value="SUGAR KINASE"/>
    <property type="match status" value="1"/>
</dbReference>
<name>A0A1D8FYX2_9ACTN</name>
<evidence type="ECO:0000259" key="4">
    <source>
        <dbReference type="Pfam" id="PF00294"/>
    </source>
</evidence>
<organism evidence="5 6">
    <name type="scientific">Streptomyces rubrolavendulae</name>
    <dbReference type="NCBI Taxonomy" id="285473"/>
    <lineage>
        <taxon>Bacteria</taxon>
        <taxon>Bacillati</taxon>
        <taxon>Actinomycetota</taxon>
        <taxon>Actinomycetes</taxon>
        <taxon>Kitasatosporales</taxon>
        <taxon>Streptomycetaceae</taxon>
        <taxon>Streptomyces</taxon>
    </lineage>
</organism>
<dbReference type="RefSeq" id="WP_069975939.1">
    <property type="nucleotide sequence ID" value="NZ_CP017316.1"/>
</dbReference>
<proteinExistence type="inferred from homology"/>
<evidence type="ECO:0000256" key="1">
    <source>
        <dbReference type="ARBA" id="ARBA00010688"/>
    </source>
</evidence>
<reference evidence="5 6" key="1">
    <citation type="submission" date="2016-09" db="EMBL/GenBank/DDBJ databases">
        <title>Streptomyces rubrolavendulae MJM4426 Genome sequencing and assembly.</title>
        <authorList>
            <person name="Kim J.-G."/>
        </authorList>
    </citation>
    <scope>NUCLEOTIDE SEQUENCE [LARGE SCALE GENOMIC DNA]</scope>
    <source>
        <strain evidence="5 6">MJM4426</strain>
    </source>
</reference>
<evidence type="ECO:0000313" key="5">
    <source>
        <dbReference type="EMBL" id="AOT58366.1"/>
    </source>
</evidence>
<dbReference type="STRING" id="285473.A4G23_01175"/>
<dbReference type="InterPro" id="IPR029056">
    <property type="entry name" value="Ribokinase-like"/>
</dbReference>
<dbReference type="EMBL" id="CP017316">
    <property type="protein sequence ID" value="AOT58366.1"/>
    <property type="molecule type" value="Genomic_DNA"/>
</dbReference>
<dbReference type="EC" id="2.7.1.15" evidence="5"/>
<protein>
    <submittedName>
        <fullName evidence="5">Ribokinase</fullName>
        <ecNumber evidence="5">2.7.1.15</ecNumber>
    </submittedName>
</protein>
<dbReference type="InterPro" id="IPR011611">
    <property type="entry name" value="PfkB_dom"/>
</dbReference>
<keyword evidence="2 5" id="KW-0808">Transferase</keyword>
<dbReference type="Pfam" id="PF00294">
    <property type="entry name" value="PfkB"/>
    <property type="match status" value="1"/>
</dbReference>
<dbReference type="Proteomes" id="UP000095349">
    <property type="component" value="Chromosome"/>
</dbReference>
<sequence length="296" mass="29934">MSGLLLVGDAVTDVVARYDGPLTPGTDTAARVRILPGGAAANAACWAARSGCPDVRLLGRVGAAEADWHAAALRRAGVRPLLVRDAEAPTGTVVALVDGRAGGERTFLTDSGAVLRLAPADWSPRLLDGVAHLHLSGYLFFAATSRETARLAMAAARERGVAVSVDPASAGFVRELGAERFLAAVDGTDVLFPNADEAVLLTGLPEPESAAAALSRRHRMVAVTLGGRGALVARAGEVVARMPARPARPVDTTGAGDAFAGAFLAARLAGATPAEAAEAGCRAGAEAVTVVGGRPV</sequence>
<comment type="similarity">
    <text evidence="1">Belongs to the carbohydrate kinase PfkB family.</text>
</comment>
<dbReference type="InterPro" id="IPR052700">
    <property type="entry name" value="Carb_kinase_PfkB-like"/>
</dbReference>
<dbReference type="PATRIC" id="fig|285473.5.peg.1223"/>